<keyword evidence="5" id="KW-1185">Reference proteome</keyword>
<dbReference type="EMBL" id="JAAQOM010000029">
    <property type="protein sequence ID" value="NIA57869.1"/>
    <property type="molecule type" value="Genomic_DNA"/>
</dbReference>
<reference evidence="4 5" key="1">
    <citation type="submission" date="2020-03" db="EMBL/GenBank/DDBJ databases">
        <title>Genome sequence of strain Massilia sp. TW-1.</title>
        <authorList>
            <person name="Chaudhary D.K."/>
        </authorList>
    </citation>
    <scope>NUCLEOTIDE SEQUENCE [LARGE SCALE GENOMIC DNA]</scope>
    <source>
        <strain evidence="4 5">TW-1</strain>
    </source>
</reference>
<organism evidence="4 5">
    <name type="scientific">Telluria antibiotica</name>
    <dbReference type="NCBI Taxonomy" id="2717319"/>
    <lineage>
        <taxon>Bacteria</taxon>
        <taxon>Pseudomonadati</taxon>
        <taxon>Pseudomonadota</taxon>
        <taxon>Betaproteobacteria</taxon>
        <taxon>Burkholderiales</taxon>
        <taxon>Oxalobacteraceae</taxon>
        <taxon>Telluria group</taxon>
        <taxon>Telluria</taxon>
    </lineage>
</organism>
<sequence length="533" mass="56766">MTEKMRTICVGRYLVDVPEHAEVSLSGEMIAGFTIDTVEESESAFHARMAAREAEIGARGADGKGDGDGGLVAAHDLNVPGAVGRSFIYGRSRGYLMAGDRRIDMESVSVEAHAHIGGVTFTLAAKGTEEASAREAEVLLARLRVRGEDEVPPMPGFCVWRGVFVEPLPEHTNEHIVFHLGLPGHPDMGLALSSIAGGDSDEGLLARVAATDAESSPDELLRVTKLRTGKRSIHGIDGEEVLERVRELNFTTGYGFMWEAAGVPDDLLQPSLLLNMETGTNPRPGGKPVDSSLHEDAVMALWDSISSSIRLRKSDAPPSGDSPAPPPGQKLGALATAGETCPQSGWWKCREGGPGVDVQGGTVQWIRKGDHMPQALLLPRQTLWQKLRGLQPSIEPTQPTTWRLVDKRLRPRTPALVSLAPPGPVGAVDTQLDVAQTVVLGTSARTGEPCPASGWWRCGETNALDGTRWFPRGSALPAATFQVPVGVFGRSAGPEVIQRRSTWQLMRHAEAESVALPADGAPATPPPGPSTLA</sequence>
<accession>A0ABX0PMX1</accession>
<dbReference type="RefSeq" id="WP_166865252.1">
    <property type="nucleotide sequence ID" value="NZ_JAAQOM010000029.1"/>
</dbReference>
<gene>
    <name evidence="4" type="ORF">HAV22_30010</name>
</gene>
<feature type="region of interest" description="Disordered" evidence="1">
    <location>
        <begin position="514"/>
        <end position="533"/>
    </location>
</feature>
<feature type="domain" description="Tle cognate immunity protein 4 N-terminal" evidence="3">
    <location>
        <begin position="6"/>
        <end position="135"/>
    </location>
</feature>
<evidence type="ECO:0008006" key="6">
    <source>
        <dbReference type="Google" id="ProtNLM"/>
    </source>
</evidence>
<evidence type="ECO:0000256" key="1">
    <source>
        <dbReference type="SAM" id="MobiDB-lite"/>
    </source>
</evidence>
<dbReference type="InterPro" id="IPR041290">
    <property type="entry name" value="Tli4_C"/>
</dbReference>
<feature type="domain" description="Tle cognate immunity protein 4 C-terminal" evidence="2">
    <location>
        <begin position="150"/>
        <end position="313"/>
    </location>
</feature>
<evidence type="ECO:0000313" key="5">
    <source>
        <dbReference type="Proteomes" id="UP000716322"/>
    </source>
</evidence>
<evidence type="ECO:0000259" key="2">
    <source>
        <dbReference type="Pfam" id="PF18426"/>
    </source>
</evidence>
<dbReference type="Pfam" id="PF18443">
    <property type="entry name" value="Tli4_N"/>
    <property type="match status" value="1"/>
</dbReference>
<dbReference type="InterPro" id="IPR040761">
    <property type="entry name" value="Tli4_N"/>
</dbReference>
<proteinExistence type="predicted"/>
<dbReference type="Pfam" id="PF18426">
    <property type="entry name" value="Tli4_C"/>
    <property type="match status" value="1"/>
</dbReference>
<feature type="region of interest" description="Disordered" evidence="1">
    <location>
        <begin position="311"/>
        <end position="337"/>
    </location>
</feature>
<protein>
    <recommendedName>
        <fullName evidence="6">Tle cognate immunity protein 4 C-terminal domain-containing protein</fullName>
    </recommendedName>
</protein>
<comment type="caution">
    <text evidence="4">The sequence shown here is derived from an EMBL/GenBank/DDBJ whole genome shotgun (WGS) entry which is preliminary data.</text>
</comment>
<evidence type="ECO:0000259" key="3">
    <source>
        <dbReference type="Pfam" id="PF18443"/>
    </source>
</evidence>
<name>A0ABX0PMX1_9BURK</name>
<feature type="compositionally biased region" description="Pro residues" evidence="1">
    <location>
        <begin position="523"/>
        <end position="533"/>
    </location>
</feature>
<evidence type="ECO:0000313" key="4">
    <source>
        <dbReference type="EMBL" id="NIA57869.1"/>
    </source>
</evidence>
<dbReference type="Proteomes" id="UP000716322">
    <property type="component" value="Unassembled WGS sequence"/>
</dbReference>